<proteinExistence type="predicted"/>
<dbReference type="AlphaFoldDB" id="A0ABC8T1H4"/>
<reference evidence="3 4" key="1">
    <citation type="submission" date="2024-02" db="EMBL/GenBank/DDBJ databases">
        <authorList>
            <person name="Vignale AGUSTIN F."/>
            <person name="Sosa J E."/>
            <person name="Modenutti C."/>
        </authorList>
    </citation>
    <scope>NUCLEOTIDE SEQUENCE [LARGE SCALE GENOMIC DNA]</scope>
</reference>
<accession>A0ABC8T1H4</accession>
<feature type="domain" description="RNA cytosine-C(5)-methyltransferase NSUN2-like PUA" evidence="2">
    <location>
        <begin position="12"/>
        <end position="46"/>
    </location>
</feature>
<dbReference type="EMBL" id="CAUOFW020003981">
    <property type="protein sequence ID" value="CAK9163274.1"/>
    <property type="molecule type" value="Genomic_DNA"/>
</dbReference>
<name>A0ABC8T1H4_9AQUA</name>
<evidence type="ECO:0000313" key="4">
    <source>
        <dbReference type="Proteomes" id="UP001642360"/>
    </source>
</evidence>
<organism evidence="3 4">
    <name type="scientific">Ilex paraguariensis</name>
    <name type="common">yerba mate</name>
    <dbReference type="NCBI Taxonomy" id="185542"/>
    <lineage>
        <taxon>Eukaryota</taxon>
        <taxon>Viridiplantae</taxon>
        <taxon>Streptophyta</taxon>
        <taxon>Embryophyta</taxon>
        <taxon>Tracheophyta</taxon>
        <taxon>Spermatophyta</taxon>
        <taxon>Magnoliopsida</taxon>
        <taxon>eudicotyledons</taxon>
        <taxon>Gunneridae</taxon>
        <taxon>Pentapetalae</taxon>
        <taxon>asterids</taxon>
        <taxon>campanulids</taxon>
        <taxon>Aquifoliales</taxon>
        <taxon>Aquifoliaceae</taxon>
        <taxon>Ilex</taxon>
    </lineage>
</organism>
<evidence type="ECO:0000256" key="1">
    <source>
        <dbReference type="SAM" id="MobiDB-lite"/>
    </source>
</evidence>
<protein>
    <recommendedName>
        <fullName evidence="2">RNA cytosine-C(5)-methyltransferase NSUN2-like PUA domain-containing protein</fullName>
    </recommendedName>
</protein>
<keyword evidence="4" id="KW-1185">Reference proteome</keyword>
<dbReference type="Proteomes" id="UP001642360">
    <property type="component" value="Unassembled WGS sequence"/>
</dbReference>
<feature type="region of interest" description="Disordered" evidence="1">
    <location>
        <begin position="56"/>
        <end position="78"/>
    </location>
</feature>
<dbReference type="Pfam" id="PF25378">
    <property type="entry name" value="PUA_NSUN2"/>
    <property type="match status" value="1"/>
</dbReference>
<evidence type="ECO:0000259" key="2">
    <source>
        <dbReference type="Pfam" id="PF25378"/>
    </source>
</evidence>
<sequence length="78" mass="8714">MSDGQTLPDPLHADASKIAIGCWRGRTNISVMITAIDCQELQERLLLRMEAEKGSLLQENKDSSEADRQCSESESYKN</sequence>
<gene>
    <name evidence="3" type="ORF">ILEXP_LOCUS32313</name>
</gene>
<evidence type="ECO:0000313" key="3">
    <source>
        <dbReference type="EMBL" id="CAK9163274.1"/>
    </source>
</evidence>
<dbReference type="InterPro" id="IPR057286">
    <property type="entry name" value="PUA_NSUN2"/>
</dbReference>
<comment type="caution">
    <text evidence="3">The sequence shown here is derived from an EMBL/GenBank/DDBJ whole genome shotgun (WGS) entry which is preliminary data.</text>
</comment>